<proteinExistence type="predicted"/>
<dbReference type="Gene3D" id="3.30.460.40">
    <property type="match status" value="1"/>
</dbReference>
<protein>
    <recommendedName>
        <fullName evidence="3">Amino acid transporter</fullName>
    </recommendedName>
</protein>
<reference evidence="1" key="1">
    <citation type="submission" date="2020-11" db="EMBL/GenBank/DDBJ databases">
        <title>Complete genome sequence of a novel pathogenic Methylobacterium strain isolated from rice in Vietnam.</title>
        <authorList>
            <person name="Lai K."/>
            <person name="Okazaki S."/>
            <person name="Higashi K."/>
            <person name="Mori H."/>
            <person name="Toyoda A."/>
            <person name="Kurokawa K."/>
        </authorList>
    </citation>
    <scope>NUCLEOTIDE SEQUENCE</scope>
    <source>
        <strain evidence="1">VL1</strain>
    </source>
</reference>
<organism evidence="1 2">
    <name type="scientific">Methylobacterium indicum</name>
    <dbReference type="NCBI Taxonomy" id="1775910"/>
    <lineage>
        <taxon>Bacteria</taxon>
        <taxon>Pseudomonadati</taxon>
        <taxon>Pseudomonadota</taxon>
        <taxon>Alphaproteobacteria</taxon>
        <taxon>Hyphomicrobiales</taxon>
        <taxon>Methylobacteriaceae</taxon>
        <taxon>Methylobacterium</taxon>
    </lineage>
</organism>
<evidence type="ECO:0000313" key="2">
    <source>
        <dbReference type="Proteomes" id="UP000663508"/>
    </source>
</evidence>
<evidence type="ECO:0000313" key="1">
    <source>
        <dbReference type="EMBL" id="BCM86693.1"/>
    </source>
</evidence>
<name>A0A8H8WY69_9HYPH</name>
<dbReference type="InterPro" id="IPR019646">
    <property type="entry name" value="Aminoglyc_AdlTrfase"/>
</dbReference>
<dbReference type="Proteomes" id="UP000663508">
    <property type="component" value="Chromosome"/>
</dbReference>
<gene>
    <name evidence="1" type="ORF">mvi_51540</name>
</gene>
<dbReference type="AlphaFoldDB" id="A0A8H8WY69"/>
<dbReference type="Pfam" id="PF10706">
    <property type="entry name" value="Aminoglyc_resit"/>
    <property type="match status" value="1"/>
</dbReference>
<evidence type="ECO:0008006" key="3">
    <source>
        <dbReference type="Google" id="ProtNLM"/>
    </source>
</evidence>
<dbReference type="InterPro" id="IPR043519">
    <property type="entry name" value="NT_sf"/>
</dbReference>
<sequence>MGPLDDDAWDAWSPDELGRRLREAGRPWYVAGGWALDVWHGRPTREHDDLEFVVLRDDADHFRAILNDLEFFTVRDGILEHLPPSAHLPGDVWQVWGADMQRGRWRVDMMREPGTPDRWIYKRDPTIQMARSAAVRVSETGIPYLAPINVMLFKAKYRRDKDERDFEIARQKISLAERKQLIAWLDELHPGHDWIETLRIGGGRDAGSTGMR</sequence>
<dbReference type="SUPFAM" id="SSF81301">
    <property type="entry name" value="Nucleotidyltransferase"/>
    <property type="match status" value="1"/>
</dbReference>
<accession>A0A8H8WY69</accession>
<dbReference type="EMBL" id="AP024145">
    <property type="protein sequence ID" value="BCM86693.1"/>
    <property type="molecule type" value="Genomic_DNA"/>
</dbReference>
<dbReference type="KEGG" id="mind:mvi_51540"/>